<name>A0ABU2XIY7_9ACTN</name>
<organism evidence="2 3">
    <name type="scientific">Streptomyces lonegramiae</name>
    <dbReference type="NCBI Taxonomy" id="3075524"/>
    <lineage>
        <taxon>Bacteria</taxon>
        <taxon>Bacillati</taxon>
        <taxon>Actinomycetota</taxon>
        <taxon>Actinomycetes</taxon>
        <taxon>Kitasatosporales</taxon>
        <taxon>Streptomycetaceae</taxon>
        <taxon>Streptomyces</taxon>
    </lineage>
</organism>
<dbReference type="RefSeq" id="WP_311726289.1">
    <property type="nucleotide sequence ID" value="NZ_JAVRFD010000012.1"/>
</dbReference>
<reference evidence="2" key="1">
    <citation type="submission" date="2024-05" db="EMBL/GenBank/DDBJ databases">
        <title>30 novel species of actinomycetes from the DSMZ collection.</title>
        <authorList>
            <person name="Nouioui I."/>
        </authorList>
    </citation>
    <scope>NUCLEOTIDE SEQUENCE</scope>
    <source>
        <strain evidence="2">DSM 41529</strain>
    </source>
</reference>
<dbReference type="Proteomes" id="UP001180754">
    <property type="component" value="Unassembled WGS sequence"/>
</dbReference>
<evidence type="ECO:0000313" key="2">
    <source>
        <dbReference type="EMBL" id="MDT0545802.1"/>
    </source>
</evidence>
<proteinExistence type="predicted"/>
<keyword evidence="3" id="KW-1185">Reference proteome</keyword>
<gene>
    <name evidence="2" type="ORF">RND15_24270</name>
</gene>
<feature type="region of interest" description="Disordered" evidence="1">
    <location>
        <begin position="1"/>
        <end position="28"/>
    </location>
</feature>
<evidence type="ECO:0000313" key="3">
    <source>
        <dbReference type="Proteomes" id="UP001180754"/>
    </source>
</evidence>
<accession>A0ABU2XIY7</accession>
<comment type="caution">
    <text evidence="2">The sequence shown here is derived from an EMBL/GenBank/DDBJ whole genome shotgun (WGS) entry which is preliminary data.</text>
</comment>
<protein>
    <submittedName>
        <fullName evidence="2">Uncharacterized protein</fullName>
    </submittedName>
</protein>
<sequence>MSTHHPQRSRPFTLEDASAEGEGLRPEVRRASWEQLRALAHEERSRSTLTHSSVDAAAAARPDAFSWVHLLPEADVNAFTVELADTIRAADSVSDSAPVAQMLIAWQHTAEVHSDPELLAALTRDHSEDYGPVPDPRDIE</sequence>
<evidence type="ECO:0000256" key="1">
    <source>
        <dbReference type="SAM" id="MobiDB-lite"/>
    </source>
</evidence>
<dbReference type="EMBL" id="JAVRFD010000012">
    <property type="protein sequence ID" value="MDT0545802.1"/>
    <property type="molecule type" value="Genomic_DNA"/>
</dbReference>